<name>E0RUN6_BUTPB</name>
<keyword evidence="8 14" id="KW-0479">Metal-binding</keyword>
<proteinExistence type="inferred from homology"/>
<dbReference type="GO" id="GO:0050660">
    <property type="term" value="F:flavin adenine dinucleotide binding"/>
    <property type="evidence" value="ECO:0007669"/>
    <property type="project" value="InterPro"/>
</dbReference>
<dbReference type="GO" id="GO:0009099">
    <property type="term" value="P:L-valine biosynthetic process"/>
    <property type="evidence" value="ECO:0007669"/>
    <property type="project" value="UniProtKB-UniPathway"/>
</dbReference>
<evidence type="ECO:0000313" key="19">
    <source>
        <dbReference type="Proteomes" id="UP000001299"/>
    </source>
</evidence>
<dbReference type="GO" id="GO:0030976">
    <property type="term" value="F:thiamine pyrophosphate binding"/>
    <property type="evidence" value="ECO:0007669"/>
    <property type="project" value="UniProtKB-UniRule"/>
</dbReference>
<dbReference type="InterPro" id="IPR012000">
    <property type="entry name" value="Thiamin_PyroP_enz_cen_dom"/>
</dbReference>
<evidence type="ECO:0000256" key="5">
    <source>
        <dbReference type="ARBA" id="ARBA00022605"/>
    </source>
</evidence>
<evidence type="ECO:0000256" key="7">
    <source>
        <dbReference type="ARBA" id="ARBA00022679"/>
    </source>
</evidence>
<feature type="domain" description="Thiamine pyrophosphate enzyme central" evidence="15">
    <location>
        <begin position="191"/>
        <end position="324"/>
    </location>
</feature>
<keyword evidence="10 14" id="KW-0460">Magnesium</keyword>
<evidence type="ECO:0000256" key="12">
    <source>
        <dbReference type="ARBA" id="ARBA00023304"/>
    </source>
</evidence>
<evidence type="ECO:0000256" key="3">
    <source>
        <dbReference type="ARBA" id="ARBA00007812"/>
    </source>
</evidence>
<evidence type="ECO:0000256" key="4">
    <source>
        <dbReference type="ARBA" id="ARBA00013145"/>
    </source>
</evidence>
<dbReference type="Pfam" id="PF02775">
    <property type="entry name" value="TPP_enzyme_C"/>
    <property type="match status" value="1"/>
</dbReference>
<dbReference type="EMBL" id="CP001810">
    <property type="protein sequence ID" value="ADL34077.1"/>
    <property type="molecule type" value="Genomic_DNA"/>
</dbReference>
<dbReference type="InterPro" id="IPR045229">
    <property type="entry name" value="TPP_enz"/>
</dbReference>
<dbReference type="InterPro" id="IPR011766">
    <property type="entry name" value="TPP_enzyme_TPP-bd"/>
</dbReference>
<dbReference type="SUPFAM" id="SSF52518">
    <property type="entry name" value="Thiamin diphosphate-binding fold (THDP-binding)"/>
    <property type="match status" value="2"/>
</dbReference>
<evidence type="ECO:0000256" key="6">
    <source>
        <dbReference type="ARBA" id="ARBA00022630"/>
    </source>
</evidence>
<evidence type="ECO:0000256" key="2">
    <source>
        <dbReference type="ARBA" id="ARBA00005025"/>
    </source>
</evidence>
<dbReference type="PANTHER" id="PTHR18968:SF13">
    <property type="entry name" value="ACETOLACTATE SYNTHASE CATALYTIC SUBUNIT, MITOCHONDRIAL"/>
    <property type="match status" value="1"/>
</dbReference>
<dbReference type="FunFam" id="3.40.50.970:FF:000016">
    <property type="entry name" value="Acetolactate synthase"/>
    <property type="match status" value="1"/>
</dbReference>
<evidence type="ECO:0000256" key="8">
    <source>
        <dbReference type="ARBA" id="ARBA00022723"/>
    </source>
</evidence>
<feature type="domain" description="Thiamine pyrophosphate enzyme TPP-binding" evidence="16">
    <location>
        <begin position="380"/>
        <end position="528"/>
    </location>
</feature>
<keyword evidence="11 14" id="KW-0786">Thiamine pyrophosphate</keyword>
<dbReference type="GO" id="GO:0009097">
    <property type="term" value="P:isoleucine biosynthetic process"/>
    <property type="evidence" value="ECO:0007669"/>
    <property type="project" value="UniProtKB-UniPathway"/>
</dbReference>
<evidence type="ECO:0000256" key="9">
    <source>
        <dbReference type="ARBA" id="ARBA00022827"/>
    </source>
</evidence>
<evidence type="ECO:0000259" key="16">
    <source>
        <dbReference type="Pfam" id="PF02775"/>
    </source>
</evidence>
<dbReference type="InterPro" id="IPR012001">
    <property type="entry name" value="Thiamin_PyroP_enz_TPP-bd_dom"/>
</dbReference>
<dbReference type="FunFam" id="3.40.50.1220:FF:000008">
    <property type="entry name" value="Acetolactate synthase"/>
    <property type="match status" value="1"/>
</dbReference>
<dbReference type="InterPro" id="IPR000399">
    <property type="entry name" value="TPP-bd_CS"/>
</dbReference>
<dbReference type="Pfam" id="PF02776">
    <property type="entry name" value="TPP_enzyme_N"/>
    <property type="match status" value="1"/>
</dbReference>
<evidence type="ECO:0000256" key="10">
    <source>
        <dbReference type="ARBA" id="ARBA00022842"/>
    </source>
</evidence>
<comment type="similarity">
    <text evidence="3 14">Belongs to the TPP enzyme family.</text>
</comment>
<dbReference type="GO" id="GO:0005948">
    <property type="term" value="C:acetolactate synthase complex"/>
    <property type="evidence" value="ECO:0007669"/>
    <property type="project" value="TreeGrafter"/>
</dbReference>
<evidence type="ECO:0000259" key="15">
    <source>
        <dbReference type="Pfam" id="PF00205"/>
    </source>
</evidence>
<keyword evidence="12 14" id="KW-0100">Branched-chain amino acid biosynthesis</keyword>
<dbReference type="STRING" id="515622.bpr_I1339"/>
<evidence type="ECO:0000256" key="11">
    <source>
        <dbReference type="ARBA" id="ARBA00023052"/>
    </source>
</evidence>
<sequence length="560" mass="61085">MQLTGAQIVLECLKEQGVNTIFGYPGGTILNIYDELYKQSDNFLHILTSHEQGAAHAADGYARSTGKVGVCFATSGPGSTNLVTGIATAYMDSVPMVAITCNVTLPLLGKDSFQEVDIAGITMPITKHGYIVKDVKELADTIRKAFKIARSGRPGPVLVDITKDVTAKTCDFRPVVIADEEPAKTFKTDDINTAVKMIKASKRPYIYVGGGAVISGASEELKKFAELVQAPVCDTLMGKGAFDGTNKLYTGMIGMHGTKTSNFGVSECDLLITLGARFSDRVTGNAKTFASKAKILQIDIDAAEINKNIHVNYAIVGDLKKVLECINSKLDQMDHSQWLAKIDEYKEKYPLSYDTSKLTCPYIIEELDKLTKGDAIITTDVGQHQMWAAQYYKYREPRTFLTSGGLGTMGYGLGACIGAKVANPDKHVINIAGDGCFRMNMNELATASRYDLPVIEIVINNSVLGMVRQWQTLFYEQHYSQTVFHDKVDYCKVAEGLGCMAIRVTKKSEVVPALKKALKSDKPVLIDCIIEEDDKVFPMVPAGASISDAFDEKDLSSKSE</sequence>
<keyword evidence="5 14" id="KW-0028">Amino-acid biosynthesis</keyword>
<dbReference type="InterPro" id="IPR029061">
    <property type="entry name" value="THDP-binding"/>
</dbReference>
<dbReference type="InterPro" id="IPR039368">
    <property type="entry name" value="AHAS_TPP"/>
</dbReference>
<gene>
    <name evidence="18" type="primary">ilvB2</name>
    <name evidence="18" type="ordered locus">bpr_I1339</name>
</gene>
<dbReference type="Gene3D" id="3.40.50.970">
    <property type="match status" value="2"/>
</dbReference>
<dbReference type="KEGG" id="bpb:bpr_I1339"/>
<comment type="cofactor">
    <cofactor evidence="14">
        <name>Mg(2+)</name>
        <dbReference type="ChEBI" id="CHEBI:18420"/>
    </cofactor>
    <text evidence="14">Binds 1 Mg(2+) ion per subunit.</text>
</comment>
<dbReference type="CDD" id="cd07035">
    <property type="entry name" value="TPP_PYR_POX_like"/>
    <property type="match status" value="1"/>
</dbReference>
<dbReference type="NCBIfam" id="TIGR00118">
    <property type="entry name" value="acolac_lg"/>
    <property type="match status" value="1"/>
</dbReference>
<evidence type="ECO:0000256" key="14">
    <source>
        <dbReference type="RuleBase" id="RU003591"/>
    </source>
</evidence>
<reference evidence="18 19" key="1">
    <citation type="journal article" date="2010" name="PLoS ONE">
        <title>The glycobiome of the rumen bacterium Butyrivibrio proteoclasticus B316(T) highlights adaptation to a polysaccharide-rich environment.</title>
        <authorList>
            <person name="Kelly W.J."/>
            <person name="Leahy S.C."/>
            <person name="Altermann E."/>
            <person name="Yeoman C.J."/>
            <person name="Dunne J.C."/>
            <person name="Kong Z."/>
            <person name="Pacheco D.M."/>
            <person name="Li D."/>
            <person name="Noel S.J."/>
            <person name="Moon C.D."/>
            <person name="Cookson A.L."/>
            <person name="Attwood G.T."/>
        </authorList>
    </citation>
    <scope>NUCLEOTIDE SEQUENCE [LARGE SCALE GENOMIC DNA]</scope>
    <source>
        <strain evidence="19">ATCC 51982 / DSM 14932 / B316</strain>
    </source>
</reference>
<evidence type="ECO:0000256" key="13">
    <source>
        <dbReference type="ARBA" id="ARBA00048670"/>
    </source>
</evidence>
<keyword evidence="6" id="KW-0285">Flavoprotein</keyword>
<dbReference type="PANTHER" id="PTHR18968">
    <property type="entry name" value="THIAMINE PYROPHOSPHATE ENZYMES"/>
    <property type="match status" value="1"/>
</dbReference>
<dbReference type="Proteomes" id="UP000001299">
    <property type="component" value="Chromosome 1"/>
</dbReference>
<comment type="pathway">
    <text evidence="2 14">Amino-acid biosynthesis; L-valine biosynthesis; L-valine from pyruvate: step 1/4.</text>
</comment>
<dbReference type="SUPFAM" id="SSF52467">
    <property type="entry name" value="DHS-like NAD/FAD-binding domain"/>
    <property type="match status" value="1"/>
</dbReference>
<evidence type="ECO:0000259" key="17">
    <source>
        <dbReference type="Pfam" id="PF02776"/>
    </source>
</evidence>
<evidence type="ECO:0000313" key="18">
    <source>
        <dbReference type="EMBL" id="ADL34077.1"/>
    </source>
</evidence>
<dbReference type="GO" id="GO:0000287">
    <property type="term" value="F:magnesium ion binding"/>
    <property type="evidence" value="ECO:0007669"/>
    <property type="project" value="UniProtKB-UniRule"/>
</dbReference>
<dbReference type="PROSITE" id="PS00187">
    <property type="entry name" value="TPP_ENZYMES"/>
    <property type="match status" value="1"/>
</dbReference>
<feature type="domain" description="Thiamine pyrophosphate enzyme N-terminal TPP-binding" evidence="17">
    <location>
        <begin position="4"/>
        <end position="119"/>
    </location>
</feature>
<comment type="catalytic activity">
    <reaction evidence="13 14">
        <text>2 pyruvate + H(+) = (2S)-2-acetolactate + CO2</text>
        <dbReference type="Rhea" id="RHEA:25249"/>
        <dbReference type="ChEBI" id="CHEBI:15361"/>
        <dbReference type="ChEBI" id="CHEBI:15378"/>
        <dbReference type="ChEBI" id="CHEBI:16526"/>
        <dbReference type="ChEBI" id="CHEBI:58476"/>
        <dbReference type="EC" id="2.2.1.6"/>
    </reaction>
</comment>
<dbReference type="UniPathway" id="UPA00049">
    <property type="reaction ID" value="UER00059"/>
</dbReference>
<dbReference type="InterPro" id="IPR029035">
    <property type="entry name" value="DHS-like_NAD/FAD-binding_dom"/>
</dbReference>
<comment type="pathway">
    <text evidence="1 14">Amino-acid biosynthesis; L-isoleucine biosynthesis; L-isoleucine from 2-oxobutanoate: step 1/4.</text>
</comment>
<comment type="cofactor">
    <cofactor evidence="14">
        <name>thiamine diphosphate</name>
        <dbReference type="ChEBI" id="CHEBI:58937"/>
    </cofactor>
    <text evidence="14">Binds 1 thiamine pyrophosphate per subunit.</text>
</comment>
<dbReference type="FunFam" id="3.40.50.970:FF:000007">
    <property type="entry name" value="Acetolactate synthase"/>
    <property type="match status" value="1"/>
</dbReference>
<organism evidence="18 19">
    <name type="scientific">Butyrivibrio proteoclasticus (strain ATCC 51982 / DSM 14932 / B316)</name>
    <name type="common">Clostridium proteoclasticum</name>
    <dbReference type="NCBI Taxonomy" id="515622"/>
    <lineage>
        <taxon>Bacteria</taxon>
        <taxon>Bacillati</taxon>
        <taxon>Bacillota</taxon>
        <taxon>Clostridia</taxon>
        <taxon>Lachnospirales</taxon>
        <taxon>Lachnospiraceae</taxon>
        <taxon>Butyrivibrio</taxon>
    </lineage>
</organism>
<dbReference type="UniPathway" id="UPA00047">
    <property type="reaction ID" value="UER00055"/>
</dbReference>
<dbReference type="CDD" id="cd02015">
    <property type="entry name" value="TPP_AHAS"/>
    <property type="match status" value="1"/>
</dbReference>
<dbReference type="RefSeq" id="WP_013280731.1">
    <property type="nucleotide sequence ID" value="NC_014387.1"/>
</dbReference>
<dbReference type="HOGENOM" id="CLU_013748_1_2_9"/>
<dbReference type="Pfam" id="PF00205">
    <property type="entry name" value="TPP_enzyme_M"/>
    <property type="match status" value="1"/>
</dbReference>
<evidence type="ECO:0000256" key="1">
    <source>
        <dbReference type="ARBA" id="ARBA00004974"/>
    </source>
</evidence>
<keyword evidence="19" id="KW-1185">Reference proteome</keyword>
<dbReference type="Gene3D" id="3.40.50.1220">
    <property type="entry name" value="TPP-binding domain"/>
    <property type="match status" value="1"/>
</dbReference>
<protein>
    <recommendedName>
        <fullName evidence="4 14">Acetolactate synthase</fullName>
        <ecNumber evidence="4 14">2.2.1.6</ecNumber>
    </recommendedName>
</protein>
<dbReference type="AlphaFoldDB" id="E0RUN6"/>
<dbReference type="InterPro" id="IPR012846">
    <property type="entry name" value="Acetolactate_synth_lsu"/>
</dbReference>
<dbReference type="GO" id="GO:0003984">
    <property type="term" value="F:acetolactate synthase activity"/>
    <property type="evidence" value="ECO:0007669"/>
    <property type="project" value="UniProtKB-EC"/>
</dbReference>
<keyword evidence="9" id="KW-0274">FAD</keyword>
<keyword evidence="7 14" id="KW-0808">Transferase</keyword>
<accession>E0RUN6</accession>
<dbReference type="eggNOG" id="COG0028">
    <property type="taxonomic scope" value="Bacteria"/>
</dbReference>
<dbReference type="EC" id="2.2.1.6" evidence="4 14"/>